<gene>
    <name evidence="1" type="ORF">ISP15_16020</name>
</gene>
<evidence type="ECO:0000313" key="2">
    <source>
        <dbReference type="Proteomes" id="UP001620461"/>
    </source>
</evidence>
<accession>A0ABW8JL63</accession>
<dbReference type="InterPro" id="IPR014500">
    <property type="entry name" value="UCP019307_cupin"/>
</dbReference>
<dbReference type="EMBL" id="JADIKJ010000018">
    <property type="protein sequence ID" value="MFK2901846.1"/>
    <property type="molecule type" value="Genomic_DNA"/>
</dbReference>
<dbReference type="CDD" id="cd02219">
    <property type="entry name" value="cupin_YjlB-like"/>
    <property type="match status" value="1"/>
</dbReference>
<dbReference type="SUPFAM" id="SSF51182">
    <property type="entry name" value="RmlC-like cupins"/>
    <property type="match status" value="1"/>
</dbReference>
<reference evidence="1 2" key="1">
    <citation type="submission" date="2020-10" db="EMBL/GenBank/DDBJ databases">
        <title>Phylogeny of dyella-like bacteria.</title>
        <authorList>
            <person name="Fu J."/>
        </authorList>
    </citation>
    <scope>NUCLEOTIDE SEQUENCE [LARGE SCALE GENOMIC DNA]</scope>
    <source>
        <strain evidence="1 2">JP1</strain>
    </source>
</reference>
<dbReference type="PIRSF" id="PIRSF019307">
    <property type="entry name" value="UCP019307"/>
    <property type="match status" value="1"/>
</dbReference>
<dbReference type="PANTHER" id="PTHR36448:SF2">
    <property type="entry name" value="CUPIN TYPE-1 DOMAIN-CONTAINING PROTEIN"/>
    <property type="match status" value="1"/>
</dbReference>
<protein>
    <submittedName>
        <fullName evidence="1">Cupin</fullName>
    </submittedName>
</protein>
<organism evidence="1 2">
    <name type="scientific">Dyella jejuensis</name>
    <dbReference type="NCBI Taxonomy" id="1432009"/>
    <lineage>
        <taxon>Bacteria</taxon>
        <taxon>Pseudomonadati</taxon>
        <taxon>Pseudomonadota</taxon>
        <taxon>Gammaproteobacteria</taxon>
        <taxon>Lysobacterales</taxon>
        <taxon>Rhodanobacteraceae</taxon>
        <taxon>Dyella</taxon>
    </lineage>
</organism>
<dbReference type="Proteomes" id="UP001620461">
    <property type="component" value="Unassembled WGS sequence"/>
</dbReference>
<sequence>MPNNPRFPVLLYKNALGDRQDIGPNDVEDLFRSNGWEPRWRAGVYGYHHYHSTAHEALGFVGGCACLMLGGPGGSRVDVRPGQVLVLPAGVGHCSVRAEKHFLAVGAYPPGQDWDVCRHAADAAALERIQRLPRPATDPVEGKDGLLLDLWR</sequence>
<comment type="caution">
    <text evidence="1">The sequence shown here is derived from an EMBL/GenBank/DDBJ whole genome shotgun (WGS) entry which is preliminary data.</text>
</comment>
<dbReference type="InterPro" id="IPR047121">
    <property type="entry name" value="YjiB-like"/>
</dbReference>
<dbReference type="InterPro" id="IPR011051">
    <property type="entry name" value="RmlC_Cupin_sf"/>
</dbReference>
<evidence type="ECO:0000313" key="1">
    <source>
        <dbReference type="EMBL" id="MFK2901846.1"/>
    </source>
</evidence>
<dbReference type="InterPro" id="IPR014710">
    <property type="entry name" value="RmlC-like_jellyroll"/>
</dbReference>
<keyword evidence="2" id="KW-1185">Reference proteome</keyword>
<name>A0ABW8JL63_9GAMM</name>
<dbReference type="Gene3D" id="2.60.120.10">
    <property type="entry name" value="Jelly Rolls"/>
    <property type="match status" value="1"/>
</dbReference>
<proteinExistence type="predicted"/>
<dbReference type="PANTHER" id="PTHR36448">
    <property type="entry name" value="BLR7373 PROTEIN"/>
    <property type="match status" value="1"/>
</dbReference>